<comment type="caution">
    <text evidence="1">The sequence shown here is derived from an EMBL/GenBank/DDBJ whole genome shotgun (WGS) entry which is preliminary data.</text>
</comment>
<dbReference type="AlphaFoldDB" id="A0A8S3ZHE2"/>
<dbReference type="EMBL" id="CAJHNH020002378">
    <property type="protein sequence ID" value="CAG5126526.1"/>
    <property type="molecule type" value="Genomic_DNA"/>
</dbReference>
<reference evidence="1" key="1">
    <citation type="submission" date="2021-04" db="EMBL/GenBank/DDBJ databases">
        <authorList>
            <consortium name="Molecular Ecology Group"/>
        </authorList>
    </citation>
    <scope>NUCLEOTIDE SEQUENCE</scope>
</reference>
<accession>A0A8S3ZHE2</accession>
<dbReference type="Proteomes" id="UP000678393">
    <property type="component" value="Unassembled WGS sequence"/>
</dbReference>
<protein>
    <submittedName>
        <fullName evidence="1">Uncharacterized protein</fullName>
    </submittedName>
</protein>
<keyword evidence="2" id="KW-1185">Reference proteome</keyword>
<sequence>MLWLYSEAAISASEFIKLFIVFFFSRVPKSPVPCLRTLHRHPITIHNSFLDTDLSTLITHI</sequence>
<feature type="non-terminal residue" evidence="1">
    <location>
        <position position="61"/>
    </location>
</feature>
<organism evidence="1 2">
    <name type="scientific">Candidula unifasciata</name>
    <dbReference type="NCBI Taxonomy" id="100452"/>
    <lineage>
        <taxon>Eukaryota</taxon>
        <taxon>Metazoa</taxon>
        <taxon>Spiralia</taxon>
        <taxon>Lophotrochozoa</taxon>
        <taxon>Mollusca</taxon>
        <taxon>Gastropoda</taxon>
        <taxon>Heterobranchia</taxon>
        <taxon>Euthyneura</taxon>
        <taxon>Panpulmonata</taxon>
        <taxon>Eupulmonata</taxon>
        <taxon>Stylommatophora</taxon>
        <taxon>Helicina</taxon>
        <taxon>Helicoidea</taxon>
        <taxon>Geomitridae</taxon>
        <taxon>Candidula</taxon>
    </lineage>
</organism>
<evidence type="ECO:0000313" key="1">
    <source>
        <dbReference type="EMBL" id="CAG5126526.1"/>
    </source>
</evidence>
<name>A0A8S3ZHE2_9EUPU</name>
<evidence type="ECO:0000313" key="2">
    <source>
        <dbReference type="Proteomes" id="UP000678393"/>
    </source>
</evidence>
<proteinExistence type="predicted"/>
<gene>
    <name evidence="1" type="ORF">CUNI_LOCUS12084</name>
</gene>